<dbReference type="FunFam" id="3.30.70.270:FF:000020">
    <property type="entry name" value="Transposon Tf2-6 polyprotein-like Protein"/>
    <property type="match status" value="1"/>
</dbReference>
<reference evidence="1" key="1">
    <citation type="submission" date="2018-05" db="EMBL/GenBank/DDBJ databases">
        <title>Draft genome of Mucuna pruriens seed.</title>
        <authorList>
            <person name="Nnadi N.E."/>
            <person name="Vos R."/>
            <person name="Hasami M.H."/>
            <person name="Devisetty U.K."/>
            <person name="Aguiy J.C."/>
        </authorList>
    </citation>
    <scope>NUCLEOTIDE SEQUENCE [LARGE SCALE GENOMIC DNA]</scope>
    <source>
        <strain evidence="1">JCA_2017</strain>
    </source>
</reference>
<comment type="caution">
    <text evidence="1">The sequence shown here is derived from an EMBL/GenBank/DDBJ whole genome shotgun (WGS) entry which is preliminary data.</text>
</comment>
<organism evidence="1 2">
    <name type="scientific">Mucuna pruriens</name>
    <name type="common">Velvet bean</name>
    <name type="synonym">Dolichos pruriens</name>
    <dbReference type="NCBI Taxonomy" id="157652"/>
    <lineage>
        <taxon>Eukaryota</taxon>
        <taxon>Viridiplantae</taxon>
        <taxon>Streptophyta</taxon>
        <taxon>Embryophyta</taxon>
        <taxon>Tracheophyta</taxon>
        <taxon>Spermatophyta</taxon>
        <taxon>Magnoliopsida</taxon>
        <taxon>eudicotyledons</taxon>
        <taxon>Gunneridae</taxon>
        <taxon>Pentapetalae</taxon>
        <taxon>rosids</taxon>
        <taxon>fabids</taxon>
        <taxon>Fabales</taxon>
        <taxon>Fabaceae</taxon>
        <taxon>Papilionoideae</taxon>
        <taxon>50 kb inversion clade</taxon>
        <taxon>NPAAA clade</taxon>
        <taxon>indigoferoid/millettioid clade</taxon>
        <taxon>Phaseoleae</taxon>
        <taxon>Mucuna</taxon>
    </lineage>
</organism>
<feature type="non-terminal residue" evidence="1">
    <location>
        <position position="1"/>
    </location>
</feature>
<proteinExistence type="predicted"/>
<dbReference type="Proteomes" id="UP000257109">
    <property type="component" value="Unassembled WGS sequence"/>
</dbReference>
<dbReference type="InterPro" id="IPR043502">
    <property type="entry name" value="DNA/RNA_pol_sf"/>
</dbReference>
<dbReference type="PANTHER" id="PTHR37984:SF5">
    <property type="entry name" value="PROTEIN NYNRIN-LIKE"/>
    <property type="match status" value="1"/>
</dbReference>
<gene>
    <name evidence="1" type="primary">pol</name>
    <name evidence="1" type="ORF">CR513_20407</name>
</gene>
<dbReference type="InterPro" id="IPR050951">
    <property type="entry name" value="Retrovirus_Pol_polyprotein"/>
</dbReference>
<dbReference type="AlphaFoldDB" id="A0A371H261"/>
<evidence type="ECO:0000313" key="1">
    <source>
        <dbReference type="EMBL" id="RDX96887.1"/>
    </source>
</evidence>
<dbReference type="InterPro" id="IPR043128">
    <property type="entry name" value="Rev_trsase/Diguanyl_cyclase"/>
</dbReference>
<keyword evidence="2" id="KW-1185">Reference proteome</keyword>
<dbReference type="OrthoDB" id="415724at2759"/>
<dbReference type="EMBL" id="QJKJ01003784">
    <property type="protein sequence ID" value="RDX96887.1"/>
    <property type="molecule type" value="Genomic_DNA"/>
</dbReference>
<protein>
    <submittedName>
        <fullName evidence="1">Retrovirus-related Pol polyprotein from transposon gypsy</fullName>
    </submittedName>
</protein>
<dbReference type="PANTHER" id="PTHR37984">
    <property type="entry name" value="PROTEIN CBG26694"/>
    <property type="match status" value="1"/>
</dbReference>
<dbReference type="Gene3D" id="3.30.70.270">
    <property type="match status" value="1"/>
</dbReference>
<dbReference type="SUPFAM" id="SSF56672">
    <property type="entry name" value="DNA/RNA polymerases"/>
    <property type="match status" value="1"/>
</dbReference>
<accession>A0A371H261</accession>
<evidence type="ECO:0000313" key="2">
    <source>
        <dbReference type="Proteomes" id="UP000257109"/>
    </source>
</evidence>
<name>A0A371H261_MUCPR</name>
<sequence>MLQFCHSALVGGYYGTHRIAWKWRINSYHGFVVGSHKVKVDEEKVKAIQECSTHKIVSEVGSFHRLASFYKRFVKDFSTIISPLNEIFKKSVGFKLEESQERAFQALKDMLTQAPILACSTFECTLHVWMLDLDDGLNLTYETSLRLTLA</sequence>
<dbReference type="STRING" id="157652.A0A371H261"/>